<evidence type="ECO:0000313" key="3">
    <source>
        <dbReference type="Proteomes" id="UP000297966"/>
    </source>
</evidence>
<comment type="caution">
    <text evidence="2">The sequence shown here is derived from an EMBL/GenBank/DDBJ whole genome shotgun (WGS) entry which is preliminary data.</text>
</comment>
<name>A0A4Y9L274_9BRAD</name>
<dbReference type="AlphaFoldDB" id="A0A4Y9L274"/>
<sequence>MVAQPRATFRGVGVSQFLSTLLLVTAVVLTVCFGVAAWRLSDEKDIDVTGQIPRQSYGWKPTSRN</sequence>
<keyword evidence="1" id="KW-1133">Transmembrane helix</keyword>
<evidence type="ECO:0000313" key="2">
    <source>
        <dbReference type="EMBL" id="TFV36906.1"/>
    </source>
</evidence>
<dbReference type="EMBL" id="SPQT01000058">
    <property type="protein sequence ID" value="TFV36906.1"/>
    <property type="molecule type" value="Genomic_DNA"/>
</dbReference>
<evidence type="ECO:0000256" key="1">
    <source>
        <dbReference type="SAM" id="Phobius"/>
    </source>
</evidence>
<reference evidence="2 3" key="1">
    <citation type="submission" date="2019-03" db="EMBL/GenBank/DDBJ databases">
        <title>Bradyrhizobium diversity isolated from nodules of Chamaecrista fasciculata.</title>
        <authorList>
            <person name="Klepa M.S."/>
            <person name="Urquiaga M.O."/>
            <person name="Hungria M."/>
            <person name="Delamuta J.R."/>
        </authorList>
    </citation>
    <scope>NUCLEOTIDE SEQUENCE [LARGE SCALE GENOMIC DNA]</scope>
    <source>
        <strain evidence="2 3">CNPSo 3448</strain>
    </source>
</reference>
<dbReference type="OrthoDB" id="8254195at2"/>
<keyword evidence="1" id="KW-0812">Transmembrane</keyword>
<protein>
    <submittedName>
        <fullName evidence="2">Uncharacterized protein</fullName>
    </submittedName>
</protein>
<proteinExistence type="predicted"/>
<dbReference type="Proteomes" id="UP000297966">
    <property type="component" value="Unassembled WGS sequence"/>
</dbReference>
<keyword evidence="3" id="KW-1185">Reference proteome</keyword>
<organism evidence="2 3">
    <name type="scientific">Bradyrhizobium niftali</name>
    <dbReference type="NCBI Taxonomy" id="2560055"/>
    <lineage>
        <taxon>Bacteria</taxon>
        <taxon>Pseudomonadati</taxon>
        <taxon>Pseudomonadota</taxon>
        <taxon>Alphaproteobacteria</taxon>
        <taxon>Hyphomicrobiales</taxon>
        <taxon>Nitrobacteraceae</taxon>
        <taxon>Bradyrhizobium</taxon>
    </lineage>
</organism>
<keyword evidence="1" id="KW-0472">Membrane</keyword>
<feature type="transmembrane region" description="Helical" evidence="1">
    <location>
        <begin position="17"/>
        <end position="38"/>
    </location>
</feature>
<gene>
    <name evidence="2" type="ORF">E4K65_44555</name>
</gene>
<accession>A0A4Y9L274</accession>